<evidence type="ECO:0000259" key="8">
    <source>
        <dbReference type="PROSITE" id="PS50893"/>
    </source>
</evidence>
<dbReference type="RefSeq" id="WP_052083687.1">
    <property type="nucleotide sequence ID" value="NZ_CP003811.1"/>
</dbReference>
<evidence type="ECO:0000256" key="4">
    <source>
        <dbReference type="ARBA" id="ARBA00022840"/>
    </source>
</evidence>
<dbReference type="eggNOG" id="COG1136">
    <property type="taxonomic scope" value="Bacteria"/>
</dbReference>
<dbReference type="GO" id="GO:0022857">
    <property type="term" value="F:transmembrane transporter activity"/>
    <property type="evidence" value="ECO:0007669"/>
    <property type="project" value="TreeGrafter"/>
</dbReference>
<reference evidence="9 10" key="1">
    <citation type="journal article" date="2014" name="PLoS ONE">
        <title>Genome Information of Methylobacterium oryzae, a Plant-Probiotic Methylotroph in the Phyllosphere.</title>
        <authorList>
            <person name="Kwak M.J."/>
            <person name="Jeong H."/>
            <person name="Madhaiyan M."/>
            <person name="Lee Y."/>
            <person name="Sa T.M."/>
            <person name="Oh T.K."/>
            <person name="Kim J.F."/>
        </authorList>
    </citation>
    <scope>NUCLEOTIDE SEQUENCE [LARGE SCALE GENOMIC DNA]</scope>
    <source>
        <strain evidence="9 10">CBMB20</strain>
    </source>
</reference>
<dbReference type="SMART" id="SM00382">
    <property type="entry name" value="AAA"/>
    <property type="match status" value="1"/>
</dbReference>
<dbReference type="AlphaFoldDB" id="A0A089QD37"/>
<dbReference type="SUPFAM" id="SSF52540">
    <property type="entry name" value="P-loop containing nucleoside triphosphate hydrolases"/>
    <property type="match status" value="1"/>
</dbReference>
<dbReference type="GO" id="GO:0005886">
    <property type="term" value="C:plasma membrane"/>
    <property type="evidence" value="ECO:0007669"/>
    <property type="project" value="TreeGrafter"/>
</dbReference>
<dbReference type="PANTHER" id="PTHR24220:SF376">
    <property type="entry name" value="ABC TRANSPORTER"/>
    <property type="match status" value="1"/>
</dbReference>
<evidence type="ECO:0000256" key="3">
    <source>
        <dbReference type="ARBA" id="ARBA00022741"/>
    </source>
</evidence>
<dbReference type="PROSITE" id="PS50893">
    <property type="entry name" value="ABC_TRANSPORTER_2"/>
    <property type="match status" value="1"/>
</dbReference>
<evidence type="ECO:0000256" key="2">
    <source>
        <dbReference type="ARBA" id="ARBA00022519"/>
    </source>
</evidence>
<dbReference type="InterPro" id="IPR003439">
    <property type="entry name" value="ABC_transporter-like_ATP-bd"/>
</dbReference>
<feature type="region of interest" description="Disordered" evidence="7">
    <location>
        <begin position="226"/>
        <end position="248"/>
    </location>
</feature>
<protein>
    <submittedName>
        <fullName evidence="9">ABC transporter related protein</fullName>
    </submittedName>
</protein>
<keyword evidence="1" id="KW-0813">Transport</keyword>
<dbReference type="EMBL" id="CP003811">
    <property type="protein sequence ID" value="AIQ92489.1"/>
    <property type="molecule type" value="Genomic_DNA"/>
</dbReference>
<dbReference type="InterPro" id="IPR017871">
    <property type="entry name" value="ABC_transporter-like_CS"/>
</dbReference>
<dbReference type="GO" id="GO:0016887">
    <property type="term" value="F:ATP hydrolysis activity"/>
    <property type="evidence" value="ECO:0007669"/>
    <property type="project" value="InterPro"/>
</dbReference>
<dbReference type="STRING" id="693986.MOC_4734"/>
<keyword evidence="3" id="KW-0547">Nucleotide-binding</keyword>
<sequence length="248" mass="26166">MSAAIEAARVCKTYGQGPTRVEAVRALDLVVRAHELTVLVGPSGSGKTTLLSILGCMLTPTSGTVRVCGVPTGDARPEALAAIRRRHIGFVFQSYHLFSTLTAGENVQLALDIRSERGPGATAKSAAVLADVGLSAKLNAFPRELSGGEQQRVAIARALVADPSVILADEPTAALDSENGRAIMAILSSAAKQRGRAVLVVTHDARLFRFADRIVHIEDGAITREERPDADDCETHARTVGSQRAGRP</sequence>
<dbReference type="PROSITE" id="PS00211">
    <property type="entry name" value="ABC_TRANSPORTER_1"/>
    <property type="match status" value="1"/>
</dbReference>
<evidence type="ECO:0000313" key="10">
    <source>
        <dbReference type="Proteomes" id="UP000029492"/>
    </source>
</evidence>
<dbReference type="FunFam" id="3.40.50.300:FF:000032">
    <property type="entry name" value="Export ABC transporter ATP-binding protein"/>
    <property type="match status" value="1"/>
</dbReference>
<evidence type="ECO:0000313" key="9">
    <source>
        <dbReference type="EMBL" id="AIQ92489.1"/>
    </source>
</evidence>
<dbReference type="KEGG" id="mor:MOC_4734"/>
<dbReference type="Proteomes" id="UP000029492">
    <property type="component" value="Chromosome"/>
</dbReference>
<keyword evidence="5" id="KW-1278">Translocase</keyword>
<dbReference type="Gene3D" id="3.40.50.300">
    <property type="entry name" value="P-loop containing nucleotide triphosphate hydrolases"/>
    <property type="match status" value="1"/>
</dbReference>
<feature type="domain" description="ABC transporter" evidence="8">
    <location>
        <begin position="5"/>
        <end position="244"/>
    </location>
</feature>
<keyword evidence="2" id="KW-0472">Membrane</keyword>
<dbReference type="Pfam" id="PF00005">
    <property type="entry name" value="ABC_tran"/>
    <property type="match status" value="1"/>
</dbReference>
<evidence type="ECO:0000256" key="6">
    <source>
        <dbReference type="ARBA" id="ARBA00038388"/>
    </source>
</evidence>
<dbReference type="HOGENOM" id="CLU_000604_1_22_5"/>
<comment type="similarity">
    <text evidence="6">Belongs to the ABC transporter superfamily. Macrolide exporter (TC 3.A.1.122) family.</text>
</comment>
<dbReference type="PANTHER" id="PTHR24220">
    <property type="entry name" value="IMPORT ATP-BINDING PROTEIN"/>
    <property type="match status" value="1"/>
</dbReference>
<keyword evidence="2" id="KW-0997">Cell inner membrane</keyword>
<evidence type="ECO:0000256" key="7">
    <source>
        <dbReference type="SAM" id="MobiDB-lite"/>
    </source>
</evidence>
<proteinExistence type="inferred from homology"/>
<evidence type="ECO:0000256" key="5">
    <source>
        <dbReference type="ARBA" id="ARBA00022967"/>
    </source>
</evidence>
<dbReference type="InterPro" id="IPR027417">
    <property type="entry name" value="P-loop_NTPase"/>
</dbReference>
<dbReference type="GO" id="GO:0098796">
    <property type="term" value="C:membrane protein complex"/>
    <property type="evidence" value="ECO:0007669"/>
    <property type="project" value="UniProtKB-ARBA"/>
</dbReference>
<keyword evidence="4" id="KW-0067">ATP-binding</keyword>
<dbReference type="GO" id="GO:0005524">
    <property type="term" value="F:ATP binding"/>
    <property type="evidence" value="ECO:0007669"/>
    <property type="project" value="UniProtKB-KW"/>
</dbReference>
<gene>
    <name evidence="9" type="ORF">MOC_4734</name>
</gene>
<accession>A0A089QD37</accession>
<dbReference type="CDD" id="cd03255">
    <property type="entry name" value="ABC_MJ0796_LolCDE_FtsE"/>
    <property type="match status" value="1"/>
</dbReference>
<dbReference type="InterPro" id="IPR015854">
    <property type="entry name" value="ABC_transpr_LolD-like"/>
</dbReference>
<evidence type="ECO:0000256" key="1">
    <source>
        <dbReference type="ARBA" id="ARBA00022448"/>
    </source>
</evidence>
<keyword evidence="10" id="KW-1185">Reference proteome</keyword>
<dbReference type="InterPro" id="IPR017911">
    <property type="entry name" value="MacB-like_ATP-bd"/>
</dbReference>
<dbReference type="InterPro" id="IPR003593">
    <property type="entry name" value="AAA+_ATPase"/>
</dbReference>
<organism evidence="9 10">
    <name type="scientific">Methylobacterium oryzae CBMB20</name>
    <dbReference type="NCBI Taxonomy" id="693986"/>
    <lineage>
        <taxon>Bacteria</taxon>
        <taxon>Pseudomonadati</taxon>
        <taxon>Pseudomonadota</taxon>
        <taxon>Alphaproteobacteria</taxon>
        <taxon>Hyphomicrobiales</taxon>
        <taxon>Methylobacteriaceae</taxon>
        <taxon>Methylobacterium</taxon>
    </lineage>
</organism>
<name>A0A089QD37_9HYPH</name>
<keyword evidence="2" id="KW-1003">Cell membrane</keyword>